<dbReference type="InterPro" id="IPR046938">
    <property type="entry name" value="DNA_clamp_sf"/>
</dbReference>
<dbReference type="Proteomes" id="UP000479241">
    <property type="component" value="Unassembled WGS sequence"/>
</dbReference>
<dbReference type="Gene3D" id="3.10.150.10">
    <property type="entry name" value="DNA Polymerase III, subunit A, domain 2"/>
    <property type="match status" value="1"/>
</dbReference>
<dbReference type="SUPFAM" id="SSF55979">
    <property type="entry name" value="DNA clamp"/>
    <property type="match status" value="1"/>
</dbReference>
<proteinExistence type="inferred from homology"/>
<evidence type="ECO:0000313" key="10">
    <source>
        <dbReference type="EMBL" id="NEK85926.1"/>
    </source>
</evidence>
<dbReference type="GO" id="GO:0009360">
    <property type="term" value="C:DNA polymerase III complex"/>
    <property type="evidence" value="ECO:0007669"/>
    <property type="project" value="InterPro"/>
</dbReference>
<keyword evidence="5" id="KW-0548">Nucleotidyltransferase</keyword>
<dbReference type="InterPro" id="IPR000551">
    <property type="entry name" value="MerR-type_HTH_dom"/>
</dbReference>
<keyword evidence="3" id="KW-0963">Cytoplasm</keyword>
<keyword evidence="6" id="KW-0235">DNA replication</keyword>
<evidence type="ECO:0000256" key="4">
    <source>
        <dbReference type="ARBA" id="ARBA00022679"/>
    </source>
</evidence>
<dbReference type="SMART" id="SM00422">
    <property type="entry name" value="HTH_MERR"/>
    <property type="match status" value="1"/>
</dbReference>
<dbReference type="EMBL" id="JAAGWG010000011">
    <property type="protein sequence ID" value="NEK85926.1"/>
    <property type="molecule type" value="Genomic_DNA"/>
</dbReference>
<dbReference type="PROSITE" id="PS50937">
    <property type="entry name" value="HTH_MERR_2"/>
    <property type="match status" value="1"/>
</dbReference>
<dbReference type="InterPro" id="IPR001001">
    <property type="entry name" value="DNA_polIII_beta"/>
</dbReference>
<evidence type="ECO:0000256" key="6">
    <source>
        <dbReference type="ARBA" id="ARBA00022705"/>
    </source>
</evidence>
<reference evidence="10 11" key="1">
    <citation type="submission" date="2019-12" db="EMBL/GenBank/DDBJ databases">
        <title>the WGS of Blastococcus saxobsidens 67B17.</title>
        <authorList>
            <person name="Jiang Z."/>
        </authorList>
    </citation>
    <scope>NUCLEOTIDE SEQUENCE [LARGE SCALE GENOMIC DNA]</scope>
    <source>
        <strain evidence="10 11">67B17</strain>
    </source>
</reference>
<dbReference type="GO" id="GO:0006271">
    <property type="term" value="P:DNA strand elongation involved in DNA replication"/>
    <property type="evidence" value="ECO:0007669"/>
    <property type="project" value="TreeGrafter"/>
</dbReference>
<dbReference type="PROSITE" id="PS00552">
    <property type="entry name" value="HTH_MERR_1"/>
    <property type="match status" value="1"/>
</dbReference>
<feature type="domain" description="HTH merR-type" evidence="9">
    <location>
        <begin position="1"/>
        <end position="71"/>
    </location>
</feature>
<evidence type="ECO:0000256" key="3">
    <source>
        <dbReference type="ARBA" id="ARBA00022490"/>
    </source>
</evidence>
<dbReference type="InterPro" id="IPR022637">
    <property type="entry name" value="DNA_polIII_beta_cen"/>
</dbReference>
<accession>A0A6L9W1D4</accession>
<evidence type="ECO:0000256" key="2">
    <source>
        <dbReference type="ARBA" id="ARBA00010752"/>
    </source>
</evidence>
<dbReference type="GO" id="GO:0008408">
    <property type="term" value="F:3'-5' exonuclease activity"/>
    <property type="evidence" value="ECO:0007669"/>
    <property type="project" value="InterPro"/>
</dbReference>
<sequence length="334" mass="35763">MRGIGQMARESGLTVSALRFYDGAGVLVPAHVDPWTNYRWYSDEQVVVARLVARLRRVGLPLAEIGRVLEHRDDLAVVDAVLETHLRRLQDGLADARRELSSARSLLAKENPMTSISTTTCALLDALRAVRFAVGTDPELPMLTGVLVDADDDAVRLVATDRYRLVVRHLPGAVLDGGPVSAIVPVALADEALAALDGDGPLTLEVDGTDVVLVAGGRSLRGRRVDADFPDYRRLLRDAGSEQVELDVARFRDELAAAPTRTVPTGPDGAEETATVLTLGAVELGVNREFLLEALDAEASGQLVLDLDGPLAPLAIRDPRRPGDVSLLMPISLG</sequence>
<evidence type="ECO:0000256" key="7">
    <source>
        <dbReference type="ARBA" id="ARBA00022932"/>
    </source>
</evidence>
<dbReference type="GO" id="GO:0006355">
    <property type="term" value="P:regulation of DNA-templated transcription"/>
    <property type="evidence" value="ECO:0007669"/>
    <property type="project" value="InterPro"/>
</dbReference>
<protein>
    <submittedName>
        <fullName evidence="10">MerR family transcriptional regulator</fullName>
    </submittedName>
</protein>
<comment type="caution">
    <text evidence="10">The sequence shown here is derived from an EMBL/GenBank/DDBJ whole genome shotgun (WGS) entry which is preliminary data.</text>
</comment>
<dbReference type="CDD" id="cd00140">
    <property type="entry name" value="beta_clamp"/>
    <property type="match status" value="1"/>
</dbReference>
<evidence type="ECO:0000256" key="8">
    <source>
        <dbReference type="ARBA" id="ARBA00023125"/>
    </source>
</evidence>
<dbReference type="GO" id="GO:0003677">
    <property type="term" value="F:DNA binding"/>
    <property type="evidence" value="ECO:0007669"/>
    <property type="project" value="UniProtKB-KW"/>
</dbReference>
<dbReference type="CDD" id="cd01107">
    <property type="entry name" value="HTH_BmrR"/>
    <property type="match status" value="1"/>
</dbReference>
<evidence type="ECO:0000256" key="5">
    <source>
        <dbReference type="ARBA" id="ARBA00022695"/>
    </source>
</evidence>
<dbReference type="Pfam" id="PF02767">
    <property type="entry name" value="DNA_pol3_beta_2"/>
    <property type="match status" value="1"/>
</dbReference>
<keyword evidence="4" id="KW-0808">Transferase</keyword>
<evidence type="ECO:0000256" key="1">
    <source>
        <dbReference type="ARBA" id="ARBA00004496"/>
    </source>
</evidence>
<name>A0A6L9W1D4_9ACTN</name>
<comment type="subcellular location">
    <subcellularLocation>
        <location evidence="1">Cytoplasm</location>
    </subcellularLocation>
</comment>
<dbReference type="SUPFAM" id="SSF46955">
    <property type="entry name" value="Putative DNA-binding domain"/>
    <property type="match status" value="1"/>
</dbReference>
<evidence type="ECO:0000259" key="9">
    <source>
        <dbReference type="PROSITE" id="PS50937"/>
    </source>
</evidence>
<dbReference type="Pfam" id="PF13411">
    <property type="entry name" value="MerR_1"/>
    <property type="match status" value="1"/>
</dbReference>
<dbReference type="SMART" id="SM00480">
    <property type="entry name" value="POL3Bc"/>
    <property type="match status" value="1"/>
</dbReference>
<dbReference type="InterPro" id="IPR009061">
    <property type="entry name" value="DNA-bd_dom_put_sf"/>
</dbReference>
<comment type="similarity">
    <text evidence="2">Belongs to the beta sliding clamp family.</text>
</comment>
<dbReference type="PANTHER" id="PTHR30478">
    <property type="entry name" value="DNA POLYMERASE III SUBUNIT BETA"/>
    <property type="match status" value="1"/>
</dbReference>
<organism evidence="10 11">
    <name type="scientific">Blastococcus saxobsidens</name>
    <dbReference type="NCBI Taxonomy" id="138336"/>
    <lineage>
        <taxon>Bacteria</taxon>
        <taxon>Bacillati</taxon>
        <taxon>Actinomycetota</taxon>
        <taxon>Actinomycetes</taxon>
        <taxon>Geodermatophilales</taxon>
        <taxon>Geodermatophilaceae</taxon>
        <taxon>Blastococcus</taxon>
    </lineage>
</organism>
<dbReference type="AlphaFoldDB" id="A0A6L9W1D4"/>
<dbReference type="GO" id="GO:0003887">
    <property type="term" value="F:DNA-directed DNA polymerase activity"/>
    <property type="evidence" value="ECO:0007669"/>
    <property type="project" value="UniProtKB-KW"/>
</dbReference>
<dbReference type="Gene3D" id="1.10.1660.10">
    <property type="match status" value="1"/>
</dbReference>
<dbReference type="GO" id="GO:0005737">
    <property type="term" value="C:cytoplasm"/>
    <property type="evidence" value="ECO:0007669"/>
    <property type="project" value="UniProtKB-SubCell"/>
</dbReference>
<evidence type="ECO:0000313" key="11">
    <source>
        <dbReference type="Proteomes" id="UP000479241"/>
    </source>
</evidence>
<keyword evidence="7" id="KW-0239">DNA-directed DNA polymerase</keyword>
<gene>
    <name evidence="10" type="ORF">GCU60_09140</name>
</gene>
<keyword evidence="8" id="KW-0238">DNA-binding</keyword>
<dbReference type="PANTHER" id="PTHR30478:SF0">
    <property type="entry name" value="BETA SLIDING CLAMP"/>
    <property type="match status" value="1"/>
</dbReference>